<dbReference type="PROSITE" id="PS50071">
    <property type="entry name" value="HOMEOBOX_2"/>
    <property type="match status" value="1"/>
</dbReference>
<accession>A0AA36ME58</accession>
<evidence type="ECO:0000256" key="9">
    <source>
        <dbReference type="RuleBase" id="RU000682"/>
    </source>
</evidence>
<dbReference type="CDD" id="cd00086">
    <property type="entry name" value="homeodomain"/>
    <property type="match status" value="1"/>
</dbReference>
<evidence type="ECO:0000256" key="2">
    <source>
        <dbReference type="ARBA" id="ARBA00008190"/>
    </source>
</evidence>
<feature type="region of interest" description="Disordered" evidence="11">
    <location>
        <begin position="243"/>
        <end position="262"/>
    </location>
</feature>
<dbReference type="SUPFAM" id="SSF47413">
    <property type="entry name" value="lambda repressor-like DNA-binding domains"/>
    <property type="match status" value="1"/>
</dbReference>
<comment type="similarity">
    <text evidence="2 10">Belongs to the CUT homeobox family.</text>
</comment>
<keyword evidence="15" id="KW-1185">Reference proteome</keyword>
<feature type="compositionally biased region" description="Basic and acidic residues" evidence="11">
    <location>
        <begin position="243"/>
        <end position="256"/>
    </location>
</feature>
<keyword evidence="5 8" id="KW-0371">Homeobox</keyword>
<feature type="region of interest" description="Disordered" evidence="11">
    <location>
        <begin position="1"/>
        <end position="20"/>
    </location>
</feature>
<dbReference type="AlphaFoldDB" id="A0AA36ME58"/>
<dbReference type="Gene3D" id="1.10.260.40">
    <property type="entry name" value="lambda repressor-like DNA-binding domains"/>
    <property type="match status" value="1"/>
</dbReference>
<dbReference type="SMART" id="SM01109">
    <property type="entry name" value="CUT"/>
    <property type="match status" value="1"/>
</dbReference>
<evidence type="ECO:0000256" key="11">
    <source>
        <dbReference type="SAM" id="MobiDB-lite"/>
    </source>
</evidence>
<evidence type="ECO:0000259" key="12">
    <source>
        <dbReference type="PROSITE" id="PS50071"/>
    </source>
</evidence>
<feature type="compositionally biased region" description="Polar residues" evidence="11">
    <location>
        <begin position="7"/>
        <end position="17"/>
    </location>
</feature>
<dbReference type="Gene3D" id="1.10.10.60">
    <property type="entry name" value="Homeodomain-like"/>
    <property type="match status" value="1"/>
</dbReference>
<dbReference type="Pfam" id="PF00046">
    <property type="entry name" value="Homeodomain"/>
    <property type="match status" value="1"/>
</dbReference>
<dbReference type="InterPro" id="IPR003350">
    <property type="entry name" value="CUT_dom"/>
</dbReference>
<evidence type="ECO:0000256" key="7">
    <source>
        <dbReference type="ARBA" id="ARBA00023242"/>
    </source>
</evidence>
<dbReference type="EMBL" id="CATQJL010000316">
    <property type="protein sequence ID" value="CAJ0606738.1"/>
    <property type="molecule type" value="Genomic_DNA"/>
</dbReference>
<evidence type="ECO:0000313" key="15">
    <source>
        <dbReference type="Proteomes" id="UP001176961"/>
    </source>
</evidence>
<dbReference type="PROSITE" id="PS51042">
    <property type="entry name" value="CUT"/>
    <property type="match status" value="1"/>
</dbReference>
<dbReference type="PANTHER" id="PTHR14057:SF47">
    <property type="entry name" value="HOMEOBOX PROTEIN ONECUT"/>
    <property type="match status" value="1"/>
</dbReference>
<evidence type="ECO:0000256" key="4">
    <source>
        <dbReference type="ARBA" id="ARBA00023125"/>
    </source>
</evidence>
<keyword evidence="7 8" id="KW-0539">Nucleus</keyword>
<evidence type="ECO:0000256" key="8">
    <source>
        <dbReference type="PROSITE-ProRule" id="PRU00108"/>
    </source>
</evidence>
<feature type="domain" description="CUT" evidence="13">
    <location>
        <begin position="287"/>
        <end position="373"/>
    </location>
</feature>
<dbReference type="SMART" id="SM00389">
    <property type="entry name" value="HOX"/>
    <property type="match status" value="1"/>
</dbReference>
<reference evidence="14" key="1">
    <citation type="submission" date="2023-07" db="EMBL/GenBank/DDBJ databases">
        <authorList>
            <consortium name="CYATHOMIX"/>
        </authorList>
    </citation>
    <scope>NUCLEOTIDE SEQUENCE</scope>
    <source>
        <strain evidence="14">N/A</strain>
    </source>
</reference>
<dbReference type="Pfam" id="PF02376">
    <property type="entry name" value="CUT"/>
    <property type="match status" value="1"/>
</dbReference>
<evidence type="ECO:0000256" key="6">
    <source>
        <dbReference type="ARBA" id="ARBA00023163"/>
    </source>
</evidence>
<proteinExistence type="inferred from homology"/>
<dbReference type="GO" id="GO:0005634">
    <property type="term" value="C:nucleus"/>
    <property type="evidence" value="ECO:0007669"/>
    <property type="project" value="UniProtKB-SubCell"/>
</dbReference>
<feature type="domain" description="Homeobox" evidence="12">
    <location>
        <begin position="413"/>
        <end position="473"/>
    </location>
</feature>
<dbReference type="FunFam" id="1.10.260.40:FF:000005">
    <property type="entry name" value="One cut domain family member"/>
    <property type="match status" value="1"/>
</dbReference>
<sequence length="671" mass="74404">MEPPAVTSCNSQSSSNGMEKVRRQATDYLQIDPSSTFINNATRNFEDLPENFLDNVSPQQSTQTLGTLLNDHANSPQLAPLAPMSIGSDQSGPYMMSIGSQYQDQIRHPALEKSRLDSFGTGPAGLLSPLHLDSHSRRHGGNPEFARHVYIKEETDPLDTASHHLLMQQQIPLSTQQQQQQQELERIAQAETPPAVSNVELASTMIASLIGEQRTSSPSPQNYSVCVPQSSTSMMQHRIANIKRDTEDSLEGRSNGDDAELEMQRQQYSQKVGRRVYSTKDSNDPLNAEIDDDIYIDTKELCKRIAYELKQHSIPQAIFAERILCRSQGTLSDLLRNPKPWNKLKSGRETFRRMFNWVQQPLAMRLGILDMCKQEGDEQSVMGKAPAGFGMSPPTPAQNVRHSSRRSLDPDQPSNKRPRLVFTDIQKRTLQAIFKETQRPSREMQQTIAEHLRLDLSTVANFFMNARRRSRIGPNSDEPQPYQQVRPISPPPDSPPSGAPGAGPITNGPPIAHPRNRRQPASMQHVEATVSTVSSVAESAIQYSREQAAHDAAAMRTGPIDEEGYKVAQEAAALRSNSMDEESYKVAHEGAVMRPNSIDEESYKMYKMNDPLADETGISIVAANVHDLYNNGSDTNVESLTSTSTSPVNAVEQRGVVKKENDGLAEEATAQ</sequence>
<dbReference type="FunFam" id="1.10.10.60:FF:000054">
    <property type="entry name" value="One cut domain family member"/>
    <property type="match status" value="1"/>
</dbReference>
<dbReference type="GO" id="GO:0000978">
    <property type="term" value="F:RNA polymerase II cis-regulatory region sequence-specific DNA binding"/>
    <property type="evidence" value="ECO:0007669"/>
    <property type="project" value="TreeGrafter"/>
</dbReference>
<dbReference type="InterPro" id="IPR001356">
    <property type="entry name" value="HD"/>
</dbReference>
<feature type="region of interest" description="Disordered" evidence="11">
    <location>
        <begin position="469"/>
        <end position="530"/>
    </location>
</feature>
<keyword evidence="6 10" id="KW-0804">Transcription</keyword>
<dbReference type="Proteomes" id="UP001176961">
    <property type="component" value="Unassembled WGS sequence"/>
</dbReference>
<dbReference type="PANTHER" id="PTHR14057">
    <property type="entry name" value="TRANSCRIPTION FACTOR ONECUT"/>
    <property type="match status" value="1"/>
</dbReference>
<feature type="compositionally biased region" description="Polar residues" evidence="11">
    <location>
        <begin position="633"/>
        <end position="648"/>
    </location>
</feature>
<feature type="compositionally biased region" description="Pro residues" evidence="11">
    <location>
        <begin position="488"/>
        <end position="498"/>
    </location>
</feature>
<evidence type="ECO:0000313" key="14">
    <source>
        <dbReference type="EMBL" id="CAJ0606738.1"/>
    </source>
</evidence>
<comment type="caution">
    <text evidence="14">The sequence shown here is derived from an EMBL/GenBank/DDBJ whole genome shotgun (WGS) entry which is preliminary data.</text>
</comment>
<dbReference type="InterPro" id="IPR051649">
    <property type="entry name" value="CUT_Homeobox"/>
</dbReference>
<evidence type="ECO:0000256" key="5">
    <source>
        <dbReference type="ARBA" id="ARBA00023155"/>
    </source>
</evidence>
<evidence type="ECO:0000256" key="1">
    <source>
        <dbReference type="ARBA" id="ARBA00004123"/>
    </source>
</evidence>
<evidence type="ECO:0000259" key="13">
    <source>
        <dbReference type="PROSITE" id="PS51042"/>
    </source>
</evidence>
<protein>
    <recommendedName>
        <fullName evidence="10">One cut domain family member</fullName>
    </recommendedName>
</protein>
<feature type="DNA-binding region" description="Homeobox" evidence="8">
    <location>
        <begin position="415"/>
        <end position="474"/>
    </location>
</feature>
<keyword evidence="4 8" id="KW-0238">DNA-binding</keyword>
<gene>
    <name evidence="14" type="ORF">CYNAS_LOCUS18721</name>
</gene>
<feature type="region of interest" description="Disordered" evidence="11">
    <location>
        <begin position="377"/>
        <end position="423"/>
    </location>
</feature>
<dbReference type="GO" id="GO:0000981">
    <property type="term" value="F:DNA-binding transcription factor activity, RNA polymerase II-specific"/>
    <property type="evidence" value="ECO:0007669"/>
    <property type="project" value="TreeGrafter"/>
</dbReference>
<name>A0AA36ME58_CYLNA</name>
<keyword evidence="3 10" id="KW-0805">Transcription regulation</keyword>
<feature type="region of interest" description="Disordered" evidence="11">
    <location>
        <begin position="633"/>
        <end position="671"/>
    </location>
</feature>
<comment type="subcellular location">
    <subcellularLocation>
        <location evidence="1 8 9">Nucleus</location>
    </subcellularLocation>
</comment>
<dbReference type="InterPro" id="IPR010982">
    <property type="entry name" value="Lambda_DNA-bd_dom_sf"/>
</dbReference>
<evidence type="ECO:0000256" key="3">
    <source>
        <dbReference type="ARBA" id="ARBA00023015"/>
    </source>
</evidence>
<dbReference type="SUPFAM" id="SSF46689">
    <property type="entry name" value="Homeodomain-like"/>
    <property type="match status" value="1"/>
</dbReference>
<evidence type="ECO:0000256" key="10">
    <source>
        <dbReference type="RuleBase" id="RU361129"/>
    </source>
</evidence>
<organism evidence="14 15">
    <name type="scientific">Cylicocyclus nassatus</name>
    <name type="common">Nematode worm</name>
    <dbReference type="NCBI Taxonomy" id="53992"/>
    <lineage>
        <taxon>Eukaryota</taxon>
        <taxon>Metazoa</taxon>
        <taxon>Ecdysozoa</taxon>
        <taxon>Nematoda</taxon>
        <taxon>Chromadorea</taxon>
        <taxon>Rhabditida</taxon>
        <taxon>Rhabditina</taxon>
        <taxon>Rhabditomorpha</taxon>
        <taxon>Strongyloidea</taxon>
        <taxon>Strongylidae</taxon>
        <taxon>Cylicocyclus</taxon>
    </lineage>
</organism>
<dbReference type="InterPro" id="IPR009057">
    <property type="entry name" value="Homeodomain-like_sf"/>
</dbReference>